<dbReference type="InterPro" id="IPR039261">
    <property type="entry name" value="FNR_nucleotide-bd"/>
</dbReference>
<dbReference type="EMBL" id="HBHQ01010656">
    <property type="protein sequence ID" value="CAD9815351.1"/>
    <property type="molecule type" value="Transcribed_RNA"/>
</dbReference>
<dbReference type="EMBL" id="HBHQ01010657">
    <property type="protein sequence ID" value="CAD9815352.1"/>
    <property type="molecule type" value="Transcribed_RNA"/>
</dbReference>
<dbReference type="InterPro" id="IPR001433">
    <property type="entry name" value="OxRdtase_FAD/NAD-bd"/>
</dbReference>
<dbReference type="PANTHER" id="PTHR46505:SF1">
    <property type="entry name" value="OXIDOREDUCTASE NAD-BINDING DOMAIN-CONTAINING PROTEIN 1"/>
    <property type="match status" value="1"/>
</dbReference>
<dbReference type="Pfam" id="PF00175">
    <property type="entry name" value="NAD_binding_1"/>
    <property type="match status" value="1"/>
</dbReference>
<dbReference type="Gene3D" id="3.40.50.80">
    <property type="entry name" value="Nucleotide-binding domain of ferredoxin-NADP reductase (FNR) module"/>
    <property type="match status" value="1"/>
</dbReference>
<evidence type="ECO:0000313" key="5">
    <source>
        <dbReference type="EMBL" id="CAD9815352.1"/>
    </source>
</evidence>
<dbReference type="GO" id="GO:0005739">
    <property type="term" value="C:mitochondrion"/>
    <property type="evidence" value="ECO:0007669"/>
    <property type="project" value="TreeGrafter"/>
</dbReference>
<dbReference type="SUPFAM" id="SSF52343">
    <property type="entry name" value="Ferredoxin reductase-like, C-terminal NADP-linked domain"/>
    <property type="match status" value="1"/>
</dbReference>
<dbReference type="AlphaFoldDB" id="A0A6T7H7T7"/>
<name>A0A6T7H7T7_9STRA</name>
<dbReference type="PANTHER" id="PTHR46505">
    <property type="entry name" value="OXIDOREDUCTASE NAD-BINDING DOMAIN-CONTAINING PROTEIN 1"/>
    <property type="match status" value="1"/>
</dbReference>
<organism evidence="5">
    <name type="scientific">Attheya septentrionalis</name>
    <dbReference type="NCBI Taxonomy" id="420275"/>
    <lineage>
        <taxon>Eukaryota</taxon>
        <taxon>Sar</taxon>
        <taxon>Stramenopiles</taxon>
        <taxon>Ochrophyta</taxon>
        <taxon>Bacillariophyta</taxon>
        <taxon>Coscinodiscophyceae</taxon>
        <taxon>Chaetocerotophycidae</taxon>
        <taxon>Chaetocerotales</taxon>
        <taxon>Attheyaceae</taxon>
        <taxon>Attheya</taxon>
    </lineage>
</organism>
<protein>
    <recommendedName>
        <fullName evidence="3">Oxidoreductase FAD/NAD(P)-binding domain-containing protein</fullName>
    </recommendedName>
</protein>
<dbReference type="SUPFAM" id="SSF63380">
    <property type="entry name" value="Riboflavin synthase domain-like"/>
    <property type="match status" value="1"/>
</dbReference>
<keyword evidence="2" id="KW-0520">NAD</keyword>
<dbReference type="CDD" id="cd00322">
    <property type="entry name" value="FNR_like"/>
    <property type="match status" value="1"/>
</dbReference>
<dbReference type="Gene3D" id="2.40.30.10">
    <property type="entry name" value="Translation factors"/>
    <property type="match status" value="1"/>
</dbReference>
<evidence type="ECO:0000256" key="2">
    <source>
        <dbReference type="ARBA" id="ARBA00023027"/>
    </source>
</evidence>
<evidence type="ECO:0000256" key="1">
    <source>
        <dbReference type="ARBA" id="ARBA00023002"/>
    </source>
</evidence>
<dbReference type="InterPro" id="IPR052128">
    <property type="entry name" value="Oxidoreductase_NAD-binding"/>
</dbReference>
<evidence type="ECO:0000313" key="4">
    <source>
        <dbReference type="EMBL" id="CAD9815351.1"/>
    </source>
</evidence>
<evidence type="ECO:0000259" key="3">
    <source>
        <dbReference type="Pfam" id="PF00175"/>
    </source>
</evidence>
<keyword evidence="1" id="KW-0560">Oxidoreductase</keyword>
<accession>A0A6T7H7T7</accession>
<reference evidence="5" key="1">
    <citation type="submission" date="2021-01" db="EMBL/GenBank/DDBJ databases">
        <authorList>
            <person name="Corre E."/>
            <person name="Pelletier E."/>
            <person name="Niang G."/>
            <person name="Scheremetjew M."/>
            <person name="Finn R."/>
            <person name="Kale V."/>
            <person name="Holt S."/>
            <person name="Cochrane G."/>
            <person name="Meng A."/>
            <person name="Brown T."/>
            <person name="Cohen L."/>
        </authorList>
    </citation>
    <scope>NUCLEOTIDE SEQUENCE</scope>
    <source>
        <strain evidence="5">CCMP2084</strain>
    </source>
</reference>
<feature type="domain" description="Oxidoreductase FAD/NAD(P)-binding" evidence="3">
    <location>
        <begin position="123"/>
        <end position="173"/>
    </location>
</feature>
<gene>
    <name evidence="4" type="ORF">ASEP1449_LOCUS7177</name>
    <name evidence="5" type="ORF">ASEP1449_LOCUS7178</name>
</gene>
<dbReference type="GO" id="GO:0016491">
    <property type="term" value="F:oxidoreductase activity"/>
    <property type="evidence" value="ECO:0007669"/>
    <property type="project" value="UniProtKB-KW"/>
</dbReference>
<dbReference type="InterPro" id="IPR017938">
    <property type="entry name" value="Riboflavin_synthase-like_b-brl"/>
</dbReference>
<proteinExistence type="predicted"/>
<dbReference type="PRINTS" id="PR00409">
    <property type="entry name" value="PHDIOXRDTASE"/>
</dbReference>
<sequence>MNEATIVRRTLFGAGRYLSLHIQPKSSNYSWISGQWVDFVVPNLTKNGIRSDKNDTTTPVVVGGYSICSPTGKGEFELLIQQTEHQPTKHLFSGKSNIGDSVLVGAASGSCVYRPELHRDIVLLAGGVGITPLISMFRTFSVAKAASTATATTSAVLYHGIKSPNDKLFQDEFPPEHAFISSQGQRINFIEIGTKHGPDKDYFVCGPTRFIDQGIRDLKSIGCHKIHFERWW</sequence>